<dbReference type="Pfam" id="PF05050">
    <property type="entry name" value="Methyltransf_21"/>
    <property type="match status" value="1"/>
</dbReference>
<keyword evidence="1" id="KW-1133">Transmembrane helix</keyword>
<proteinExistence type="predicted"/>
<dbReference type="AlphaFoldDB" id="A0A9P1IXU7"/>
<dbReference type="Gene3D" id="3.40.50.150">
    <property type="entry name" value="Vaccinia Virus protein VP39"/>
    <property type="match status" value="1"/>
</dbReference>
<evidence type="ECO:0000259" key="2">
    <source>
        <dbReference type="Pfam" id="PF05050"/>
    </source>
</evidence>
<reference evidence="3" key="1">
    <citation type="submission" date="2022-11" db="EMBL/GenBank/DDBJ databases">
        <authorList>
            <person name="Kikuchi T."/>
        </authorList>
    </citation>
    <scope>NUCLEOTIDE SEQUENCE</scope>
    <source>
        <strain evidence="3">PS1010</strain>
    </source>
</reference>
<comment type="caution">
    <text evidence="3">The sequence shown here is derived from an EMBL/GenBank/DDBJ whole genome shotgun (WGS) entry which is preliminary data.</text>
</comment>
<keyword evidence="1" id="KW-0472">Membrane</keyword>
<organism evidence="3 4">
    <name type="scientific">Caenorhabditis angaria</name>
    <dbReference type="NCBI Taxonomy" id="860376"/>
    <lineage>
        <taxon>Eukaryota</taxon>
        <taxon>Metazoa</taxon>
        <taxon>Ecdysozoa</taxon>
        <taxon>Nematoda</taxon>
        <taxon>Chromadorea</taxon>
        <taxon>Rhabditida</taxon>
        <taxon>Rhabditina</taxon>
        <taxon>Rhabditomorpha</taxon>
        <taxon>Rhabditoidea</taxon>
        <taxon>Rhabditidae</taxon>
        <taxon>Peloderinae</taxon>
        <taxon>Caenorhabditis</taxon>
    </lineage>
</organism>
<dbReference type="InterPro" id="IPR029063">
    <property type="entry name" value="SAM-dependent_MTases_sf"/>
</dbReference>
<dbReference type="PANTHER" id="PTHR22989:SF3">
    <property type="entry name" value="METHYLTRANSFERASE FKBM DOMAIN-CONTAINING PROTEIN"/>
    <property type="match status" value="1"/>
</dbReference>
<dbReference type="EMBL" id="CANHGI010000005">
    <property type="protein sequence ID" value="CAI5453049.1"/>
    <property type="molecule type" value="Genomic_DNA"/>
</dbReference>
<dbReference type="InterPro" id="IPR006342">
    <property type="entry name" value="FkbM_mtfrase"/>
</dbReference>
<dbReference type="PANTHER" id="PTHR22989">
    <property type="entry name" value="UNCHARACTERIZED DUF13 C.ELEGANS"/>
    <property type="match status" value="1"/>
</dbReference>
<dbReference type="OrthoDB" id="5775722at2759"/>
<dbReference type="Proteomes" id="UP001152747">
    <property type="component" value="Unassembled WGS sequence"/>
</dbReference>
<keyword evidence="4" id="KW-1185">Reference proteome</keyword>
<accession>A0A9P1IXU7</accession>
<feature type="domain" description="Methyltransferase FkbM" evidence="2">
    <location>
        <begin position="87"/>
        <end position="250"/>
    </location>
</feature>
<protein>
    <recommendedName>
        <fullName evidence="2">Methyltransferase FkbM domain-containing protein</fullName>
    </recommendedName>
</protein>
<name>A0A9P1IXU7_9PELO</name>
<evidence type="ECO:0000313" key="4">
    <source>
        <dbReference type="Proteomes" id="UP001152747"/>
    </source>
</evidence>
<keyword evidence="1" id="KW-0812">Transmembrane</keyword>
<evidence type="ECO:0000313" key="3">
    <source>
        <dbReference type="EMBL" id="CAI5453049.1"/>
    </source>
</evidence>
<gene>
    <name evidence="3" type="ORF">CAMP_LOCUS15686</name>
</gene>
<feature type="transmembrane region" description="Helical" evidence="1">
    <location>
        <begin position="7"/>
        <end position="24"/>
    </location>
</feature>
<sequence>MISKLSKFYYIILIAIILFLYLIFPKTDEIFTKESYPSIENVTATQNALQKLKDCYNSKVFQFSNNSEDIWNNLEFIVYFCDYFENFDLRPLKNNDEIKWIVSPKNMDDNLTMVTLGIAKDITAESKLQNLLPQTDFFGADPSNMSKVYSQIGEHFQIGVSGKSGLKSTRIYGDKRIMETQVENVNFVEFLDKYVKRKIVHFLWIDIEGGEFEIMEMLHKHEEIDTNNITICQINFEIHQKVMKSLQNETEKFATFLHKIIRDEKYIIVKAFNIRHRNFVRIFLVNIEDSECRRLFID</sequence>
<evidence type="ECO:0000256" key="1">
    <source>
        <dbReference type="SAM" id="Phobius"/>
    </source>
</evidence>